<dbReference type="RefSeq" id="WP_074874882.1">
    <property type="nucleotide sequence ID" value="NZ_FNTF01000002.1"/>
</dbReference>
<proteinExistence type="predicted"/>
<evidence type="ECO:0000313" key="2">
    <source>
        <dbReference type="Proteomes" id="UP000183114"/>
    </source>
</evidence>
<dbReference type="EMBL" id="FNTF01000002">
    <property type="protein sequence ID" value="SED15219.1"/>
    <property type="molecule type" value="Genomic_DNA"/>
</dbReference>
<protein>
    <submittedName>
        <fullName evidence="1">Uncharacterized protein</fullName>
    </submittedName>
</protein>
<sequence>MTVEKFNEDLLKARMELKTAMTDVMDLVNSKKTFGGEWKAAVERERKAHETMRCLLDSPLASRIDLQLKK</sequence>
<dbReference type="AlphaFoldDB" id="A0A1H4YBD8"/>
<dbReference type="Proteomes" id="UP000183114">
    <property type="component" value="Unassembled WGS sequence"/>
</dbReference>
<gene>
    <name evidence="1" type="ORF">SAMN04490185_2874</name>
</gene>
<evidence type="ECO:0000313" key="1">
    <source>
        <dbReference type="EMBL" id="SED15219.1"/>
    </source>
</evidence>
<organism evidence="1 2">
    <name type="scientific">Pseudomonas frederiksbergensis</name>
    <dbReference type="NCBI Taxonomy" id="104087"/>
    <lineage>
        <taxon>Bacteria</taxon>
        <taxon>Pseudomonadati</taxon>
        <taxon>Pseudomonadota</taxon>
        <taxon>Gammaproteobacteria</taxon>
        <taxon>Pseudomonadales</taxon>
        <taxon>Pseudomonadaceae</taxon>
        <taxon>Pseudomonas</taxon>
    </lineage>
</organism>
<accession>A0A1H4YBD8</accession>
<name>A0A1H4YBD8_9PSED</name>
<reference evidence="1 2" key="1">
    <citation type="submission" date="2016-10" db="EMBL/GenBank/DDBJ databases">
        <authorList>
            <person name="de Groot N.N."/>
        </authorList>
    </citation>
    <scope>NUCLEOTIDE SEQUENCE [LARGE SCALE GENOMIC DNA]</scope>
    <source>
        <strain evidence="1 2">BS3655</strain>
    </source>
</reference>